<evidence type="ECO:0008006" key="4">
    <source>
        <dbReference type="Google" id="ProtNLM"/>
    </source>
</evidence>
<dbReference type="AlphaFoldDB" id="A0A1C1YVD7"/>
<dbReference type="InterPro" id="IPR006311">
    <property type="entry name" value="TAT_signal"/>
</dbReference>
<dbReference type="PANTHER" id="PTHR35869:SF1">
    <property type="entry name" value="OUTER-MEMBRANE LIPOPROTEIN CARRIER PROTEIN"/>
    <property type="match status" value="1"/>
</dbReference>
<keyword evidence="3" id="KW-1185">Reference proteome</keyword>
<dbReference type="EMBL" id="LQZT01000014">
    <property type="protein sequence ID" value="OCW57484.1"/>
    <property type="molecule type" value="Genomic_DNA"/>
</dbReference>
<dbReference type="Proteomes" id="UP000094795">
    <property type="component" value="Unassembled WGS sequence"/>
</dbReference>
<accession>A0A1C1YVD7</accession>
<gene>
    <name evidence="2" type="ORF">AWJ14_14400</name>
</gene>
<protein>
    <recommendedName>
        <fullName evidence="4">Outer membrane lipoprotein carrier protein LolA</fullName>
    </recommendedName>
</protein>
<dbReference type="Gene3D" id="2.50.20.10">
    <property type="entry name" value="Lipoprotein localisation LolA/LolB/LppX"/>
    <property type="match status" value="1"/>
</dbReference>
<proteinExistence type="predicted"/>
<evidence type="ECO:0000256" key="1">
    <source>
        <dbReference type="ARBA" id="ARBA00022729"/>
    </source>
</evidence>
<organism evidence="2 3">
    <name type="scientific">Hoeflea olei</name>
    <dbReference type="NCBI Taxonomy" id="1480615"/>
    <lineage>
        <taxon>Bacteria</taxon>
        <taxon>Pseudomonadati</taxon>
        <taxon>Pseudomonadota</taxon>
        <taxon>Alphaproteobacteria</taxon>
        <taxon>Hyphomicrobiales</taxon>
        <taxon>Rhizobiaceae</taxon>
        <taxon>Hoeflea</taxon>
    </lineage>
</organism>
<dbReference type="SUPFAM" id="SSF89392">
    <property type="entry name" value="Prokaryotic lipoproteins and lipoprotein localization factors"/>
    <property type="match status" value="1"/>
</dbReference>
<comment type="caution">
    <text evidence="2">The sequence shown here is derived from an EMBL/GenBank/DDBJ whole genome shotgun (WGS) entry which is preliminary data.</text>
</comment>
<dbReference type="CDD" id="cd16325">
    <property type="entry name" value="LolA"/>
    <property type="match status" value="1"/>
</dbReference>
<dbReference type="Pfam" id="PF03548">
    <property type="entry name" value="LolA"/>
    <property type="match status" value="1"/>
</dbReference>
<keyword evidence="1" id="KW-0732">Signal</keyword>
<dbReference type="InterPro" id="IPR004564">
    <property type="entry name" value="OM_lipoprot_carrier_LolA-like"/>
</dbReference>
<evidence type="ECO:0000313" key="2">
    <source>
        <dbReference type="EMBL" id="OCW57484.1"/>
    </source>
</evidence>
<evidence type="ECO:0000313" key="3">
    <source>
        <dbReference type="Proteomes" id="UP000094795"/>
    </source>
</evidence>
<dbReference type="STRING" id="1480615.AWJ14_14400"/>
<name>A0A1C1YVD7_9HYPH</name>
<dbReference type="InterPro" id="IPR029046">
    <property type="entry name" value="LolA/LolB/LppX"/>
</dbReference>
<sequence length="235" mass="25766">MTRNKTETEMSKQTLSCAATPHDPVRRALLGGGLGLGLALMAVATGLAAFPGQARASDAAQRLADHFSSVKTMTGEFIQFGPNGEQTGGKFFIDRPGKLRFNYEDPSPVRVISDGKAVVIGNRKLKTWELYPLDKTPLKLLLSERIDLSNDTVRSVTEDPDLTTIVLGNKSVFGDSTISLMFDPKTFELRQWTIRDAQGKDTSVMIFNVQTGVKFADNVFQVPYNEVHKRTRGGG</sequence>
<dbReference type="PANTHER" id="PTHR35869">
    <property type="entry name" value="OUTER-MEMBRANE LIPOPROTEIN CARRIER PROTEIN"/>
    <property type="match status" value="1"/>
</dbReference>
<reference evidence="2 3" key="1">
    <citation type="submission" date="2015-12" db="EMBL/GenBank/DDBJ databases">
        <authorList>
            <person name="Shamseldin A."/>
            <person name="Moawad H."/>
            <person name="Abd El-Rahim W.M."/>
            <person name="Sadowsky M.J."/>
        </authorList>
    </citation>
    <scope>NUCLEOTIDE SEQUENCE [LARGE SCALE GENOMIC DNA]</scope>
    <source>
        <strain evidence="2 3">JC234</strain>
    </source>
</reference>
<dbReference type="PROSITE" id="PS51318">
    <property type="entry name" value="TAT"/>
    <property type="match status" value="1"/>
</dbReference>